<dbReference type="GO" id="GO:0016020">
    <property type="term" value="C:membrane"/>
    <property type="evidence" value="ECO:0007669"/>
    <property type="project" value="UniProtKB-SubCell"/>
</dbReference>
<dbReference type="InterPro" id="IPR007343">
    <property type="entry name" value="Uncharacterised_pept_Zn_put"/>
</dbReference>
<keyword evidence="8" id="KW-1185">Reference proteome</keyword>
<feature type="transmembrane region" description="Helical" evidence="6">
    <location>
        <begin position="27"/>
        <end position="49"/>
    </location>
</feature>
<feature type="compositionally biased region" description="Low complexity" evidence="5">
    <location>
        <begin position="67"/>
        <end position="77"/>
    </location>
</feature>
<dbReference type="KEGG" id="tsa:AciPR4_2456"/>
<evidence type="ECO:0000256" key="5">
    <source>
        <dbReference type="SAM" id="MobiDB-lite"/>
    </source>
</evidence>
<feature type="region of interest" description="Disordered" evidence="5">
    <location>
        <begin position="65"/>
        <end position="84"/>
    </location>
</feature>
<protein>
    <recommendedName>
        <fullName evidence="9">Metalloprotease</fullName>
    </recommendedName>
</protein>
<accession>E8UZF6</accession>
<sequence length="298" mass="31905">MTMEWTPGGMSDDVEDRRGDSGGGGGFGIGGGGGLGIVGVGVLLLVSLVTGRNYIGQYLGMSGGGQQQQSQRVDNGQPVQESAAEHRQAQLVSFVLDDVQKMWTTVMPEQTGKNYRHAHLVLYRDELQGGCGDAQSSTGPFYCPQDEKVYIDLSFWDELKRIGGDAGDFAQGYVVAHELGHHVQKILGTEGKVTQAMQSNPGQRNALSVKLELQADCYAGIWGHSMKERGKLDEADVDDALKAAAAVGDDHLQKMSGRSVSPESFTHGTSAQRIAWFKRGMESGQVSSCKTFAGSSDE</sequence>
<evidence type="ECO:0000313" key="8">
    <source>
        <dbReference type="Proteomes" id="UP000006844"/>
    </source>
</evidence>
<evidence type="ECO:0008006" key="9">
    <source>
        <dbReference type="Google" id="ProtNLM"/>
    </source>
</evidence>
<evidence type="ECO:0000256" key="2">
    <source>
        <dbReference type="ARBA" id="ARBA00022692"/>
    </source>
</evidence>
<dbReference type="HOGENOM" id="CLU_059329_0_0_0"/>
<evidence type="ECO:0000256" key="4">
    <source>
        <dbReference type="ARBA" id="ARBA00023136"/>
    </source>
</evidence>
<dbReference type="PANTHER" id="PTHR30168">
    <property type="entry name" value="PUTATIVE MEMBRANE PROTEIN YPFJ"/>
    <property type="match status" value="1"/>
</dbReference>
<keyword evidence="4 6" id="KW-0472">Membrane</keyword>
<comment type="subcellular location">
    <subcellularLocation>
        <location evidence="1">Membrane</location>
        <topology evidence="1">Single-pass membrane protein</topology>
    </subcellularLocation>
</comment>
<name>E8UZF6_TERSS</name>
<dbReference type="EMBL" id="CP002467">
    <property type="protein sequence ID" value="ADV83236.1"/>
    <property type="molecule type" value="Genomic_DNA"/>
</dbReference>
<reference evidence="7 8" key="1">
    <citation type="journal article" date="2012" name="Stand. Genomic Sci.">
        <title>Complete genome sequence of Terriglobus saanensis type strain SP1PR4(T), an Acidobacteria from tundra soil.</title>
        <authorList>
            <person name="Rawat S.R."/>
            <person name="Mannisto M.K."/>
            <person name="Starovoytov V."/>
            <person name="Goodwin L."/>
            <person name="Nolan M."/>
            <person name="Hauser L."/>
            <person name="Land M."/>
            <person name="Davenport K.W."/>
            <person name="Woyke T."/>
            <person name="Haggblom M.M."/>
        </authorList>
    </citation>
    <scope>NUCLEOTIDE SEQUENCE</scope>
    <source>
        <strain evidence="8">ATCC BAA-1853 / DSM 23119 / SP1PR4</strain>
    </source>
</reference>
<dbReference type="eggNOG" id="COG2321">
    <property type="taxonomic scope" value="Bacteria"/>
</dbReference>
<evidence type="ECO:0000256" key="6">
    <source>
        <dbReference type="SAM" id="Phobius"/>
    </source>
</evidence>
<keyword evidence="3 6" id="KW-1133">Transmembrane helix</keyword>
<evidence type="ECO:0000313" key="7">
    <source>
        <dbReference type="EMBL" id="ADV83236.1"/>
    </source>
</evidence>
<evidence type="ECO:0000256" key="3">
    <source>
        <dbReference type="ARBA" id="ARBA00022989"/>
    </source>
</evidence>
<dbReference type="AlphaFoldDB" id="E8UZF6"/>
<feature type="region of interest" description="Disordered" evidence="5">
    <location>
        <begin position="1"/>
        <end position="25"/>
    </location>
</feature>
<keyword evidence="2 6" id="KW-0812">Transmembrane</keyword>
<evidence type="ECO:0000256" key="1">
    <source>
        <dbReference type="ARBA" id="ARBA00004167"/>
    </source>
</evidence>
<dbReference type="Proteomes" id="UP000006844">
    <property type="component" value="Chromosome"/>
</dbReference>
<dbReference type="PANTHER" id="PTHR30168:SF0">
    <property type="entry name" value="INNER MEMBRANE PROTEIN"/>
    <property type="match status" value="1"/>
</dbReference>
<dbReference type="STRING" id="401053.AciPR4_2456"/>
<dbReference type="Pfam" id="PF04228">
    <property type="entry name" value="Zn_peptidase"/>
    <property type="match status" value="1"/>
</dbReference>
<organism evidence="7 8">
    <name type="scientific">Terriglobus saanensis (strain ATCC BAA-1853 / DSM 23119 / SP1PR4)</name>
    <dbReference type="NCBI Taxonomy" id="401053"/>
    <lineage>
        <taxon>Bacteria</taxon>
        <taxon>Pseudomonadati</taxon>
        <taxon>Acidobacteriota</taxon>
        <taxon>Terriglobia</taxon>
        <taxon>Terriglobales</taxon>
        <taxon>Acidobacteriaceae</taxon>
        <taxon>Terriglobus</taxon>
    </lineage>
</organism>
<proteinExistence type="predicted"/>
<gene>
    <name evidence="7" type="ordered locus">AciPR4_2456</name>
</gene>